<feature type="non-terminal residue" evidence="2">
    <location>
        <position position="1"/>
    </location>
</feature>
<dbReference type="OrthoDB" id="4062651at2759"/>
<dbReference type="Proteomes" id="UP000800200">
    <property type="component" value="Unassembled WGS sequence"/>
</dbReference>
<dbReference type="GO" id="GO:0005524">
    <property type="term" value="F:ATP binding"/>
    <property type="evidence" value="ECO:0007669"/>
    <property type="project" value="InterPro"/>
</dbReference>
<reference evidence="2" key="1">
    <citation type="journal article" date="2020" name="Stud. Mycol.">
        <title>101 Dothideomycetes genomes: a test case for predicting lifestyles and emergence of pathogens.</title>
        <authorList>
            <person name="Haridas S."/>
            <person name="Albert R."/>
            <person name="Binder M."/>
            <person name="Bloem J."/>
            <person name="Labutti K."/>
            <person name="Salamov A."/>
            <person name="Andreopoulos B."/>
            <person name="Baker S."/>
            <person name="Barry K."/>
            <person name="Bills G."/>
            <person name="Bluhm B."/>
            <person name="Cannon C."/>
            <person name="Castanera R."/>
            <person name="Culley D."/>
            <person name="Daum C."/>
            <person name="Ezra D."/>
            <person name="Gonzalez J."/>
            <person name="Henrissat B."/>
            <person name="Kuo A."/>
            <person name="Liang C."/>
            <person name="Lipzen A."/>
            <person name="Lutzoni F."/>
            <person name="Magnuson J."/>
            <person name="Mondo S."/>
            <person name="Nolan M."/>
            <person name="Ohm R."/>
            <person name="Pangilinan J."/>
            <person name="Park H.-J."/>
            <person name="Ramirez L."/>
            <person name="Alfaro M."/>
            <person name="Sun H."/>
            <person name="Tritt A."/>
            <person name="Yoshinaga Y."/>
            <person name="Zwiers L.-H."/>
            <person name="Turgeon B."/>
            <person name="Goodwin S."/>
            <person name="Spatafora J."/>
            <person name="Crous P."/>
            <person name="Grigoriev I."/>
        </authorList>
    </citation>
    <scope>NUCLEOTIDE SEQUENCE</scope>
    <source>
        <strain evidence="2">CBS 207.26</strain>
    </source>
</reference>
<dbReference type="GO" id="GO:0004674">
    <property type="term" value="F:protein serine/threonine kinase activity"/>
    <property type="evidence" value="ECO:0007669"/>
    <property type="project" value="TreeGrafter"/>
</dbReference>
<dbReference type="InterPro" id="IPR011009">
    <property type="entry name" value="Kinase-like_dom_sf"/>
</dbReference>
<sequence>DILAEEYGWEPGHRVFGPSGNIPLTVCNILGNGSLGIVEEVKAKGCQHRSFVRKTVQLPFHKRRERLNIIQEEAHILQKLTHSHIVSILGSYEDSIQVNRRFYCLLMLPVGENDLKTFLEIAGDAKTVNTQWQGWIWRWFGCLASALAYMHSEGVRHQDIKPSNIIHNGGDIYFTDFSSSSRFEIGQTTSTENPSRSSAMYGAPEVVDTFYDNGSLQRHGRGSDIFALGCVFCEMLTVAEGGSVSSFHEHLLSESIPGNRLGPGASAARGMLLYSRKTGQIRDWFKSSIFFVECISAMLSFDRGSRPSAANIVEKVLKTQSCQSECVC</sequence>
<accession>A0A6A6DTI2</accession>
<dbReference type="PANTHER" id="PTHR24361">
    <property type="entry name" value="MITOGEN-ACTIVATED KINASE KINASE KINASE"/>
    <property type="match status" value="1"/>
</dbReference>
<keyword evidence="2" id="KW-0418">Kinase</keyword>
<dbReference type="PANTHER" id="PTHR24361:SF613">
    <property type="entry name" value="NUCLEAR RECEPTOR-BINDING PROTEIN-RELATED"/>
    <property type="match status" value="1"/>
</dbReference>
<keyword evidence="2" id="KW-0808">Transferase</keyword>
<evidence type="ECO:0000259" key="1">
    <source>
        <dbReference type="PROSITE" id="PS50011"/>
    </source>
</evidence>
<keyword evidence="3" id="KW-1185">Reference proteome</keyword>
<dbReference type="Gene3D" id="1.10.510.10">
    <property type="entry name" value="Transferase(Phosphotransferase) domain 1"/>
    <property type="match status" value="1"/>
</dbReference>
<evidence type="ECO:0000313" key="3">
    <source>
        <dbReference type="Proteomes" id="UP000800200"/>
    </source>
</evidence>
<dbReference type="EMBL" id="ML994651">
    <property type="protein sequence ID" value="KAF2181692.1"/>
    <property type="molecule type" value="Genomic_DNA"/>
</dbReference>
<organism evidence="2 3">
    <name type="scientific">Zopfia rhizophila CBS 207.26</name>
    <dbReference type="NCBI Taxonomy" id="1314779"/>
    <lineage>
        <taxon>Eukaryota</taxon>
        <taxon>Fungi</taxon>
        <taxon>Dikarya</taxon>
        <taxon>Ascomycota</taxon>
        <taxon>Pezizomycotina</taxon>
        <taxon>Dothideomycetes</taxon>
        <taxon>Dothideomycetes incertae sedis</taxon>
        <taxon>Zopfiaceae</taxon>
        <taxon>Zopfia</taxon>
    </lineage>
</organism>
<dbReference type="SMART" id="SM00220">
    <property type="entry name" value="S_TKc"/>
    <property type="match status" value="1"/>
</dbReference>
<dbReference type="Gene3D" id="3.30.200.20">
    <property type="entry name" value="Phosphorylase Kinase, domain 1"/>
    <property type="match status" value="1"/>
</dbReference>
<feature type="domain" description="Protein kinase" evidence="1">
    <location>
        <begin position="24"/>
        <end position="317"/>
    </location>
</feature>
<evidence type="ECO:0000313" key="2">
    <source>
        <dbReference type="EMBL" id="KAF2181692.1"/>
    </source>
</evidence>
<dbReference type="PROSITE" id="PS50011">
    <property type="entry name" value="PROTEIN_KINASE_DOM"/>
    <property type="match status" value="1"/>
</dbReference>
<gene>
    <name evidence="2" type="ORF">K469DRAFT_510270</name>
</gene>
<name>A0A6A6DTI2_9PEZI</name>
<dbReference type="CDD" id="cd00180">
    <property type="entry name" value="PKc"/>
    <property type="match status" value="1"/>
</dbReference>
<dbReference type="InterPro" id="IPR000719">
    <property type="entry name" value="Prot_kinase_dom"/>
</dbReference>
<dbReference type="GO" id="GO:0005737">
    <property type="term" value="C:cytoplasm"/>
    <property type="evidence" value="ECO:0007669"/>
    <property type="project" value="TreeGrafter"/>
</dbReference>
<proteinExistence type="predicted"/>
<dbReference type="SUPFAM" id="SSF56112">
    <property type="entry name" value="Protein kinase-like (PK-like)"/>
    <property type="match status" value="1"/>
</dbReference>
<dbReference type="InterPro" id="IPR053235">
    <property type="entry name" value="Ser_Thr_kinase"/>
</dbReference>
<dbReference type="AlphaFoldDB" id="A0A6A6DTI2"/>
<feature type="non-terminal residue" evidence="2">
    <location>
        <position position="328"/>
    </location>
</feature>
<protein>
    <submittedName>
        <fullName evidence="2">Kinase-like protein</fullName>
    </submittedName>
</protein>
<dbReference type="Pfam" id="PF00069">
    <property type="entry name" value="Pkinase"/>
    <property type="match status" value="1"/>
</dbReference>